<comment type="caution">
    <text evidence="1">The sequence shown here is derived from an EMBL/GenBank/DDBJ whole genome shotgun (WGS) entry which is preliminary data.</text>
</comment>
<gene>
    <name evidence="1" type="ORF">PHMEG_00032429</name>
</gene>
<organism evidence="1 2">
    <name type="scientific">Phytophthora megakarya</name>
    <dbReference type="NCBI Taxonomy" id="4795"/>
    <lineage>
        <taxon>Eukaryota</taxon>
        <taxon>Sar</taxon>
        <taxon>Stramenopiles</taxon>
        <taxon>Oomycota</taxon>
        <taxon>Peronosporomycetes</taxon>
        <taxon>Peronosporales</taxon>
        <taxon>Peronosporaceae</taxon>
        <taxon>Phytophthora</taxon>
    </lineage>
</organism>
<sequence>MPDRMKTTLQRVDLSNVRVNATTLEIVFRQIRNGDLYVENNEYIESGQRIRIVSTSQLDAVHRRHHNFRKLFNLLREKGTIKKQTHVFCNVFDLAACMCPTLTRKSKIF</sequence>
<name>A0A225UVR2_9STRA</name>
<protein>
    <submittedName>
        <fullName evidence="1">Uncharacterized protein</fullName>
    </submittedName>
</protein>
<dbReference type="AlphaFoldDB" id="A0A225UVR2"/>
<dbReference type="EMBL" id="NBNE01010823">
    <property type="protein sequence ID" value="OWY97123.1"/>
    <property type="molecule type" value="Genomic_DNA"/>
</dbReference>
<keyword evidence="2" id="KW-1185">Reference proteome</keyword>
<proteinExistence type="predicted"/>
<evidence type="ECO:0000313" key="2">
    <source>
        <dbReference type="Proteomes" id="UP000198211"/>
    </source>
</evidence>
<reference evidence="2" key="1">
    <citation type="submission" date="2017-03" db="EMBL/GenBank/DDBJ databases">
        <title>Phytopthora megakarya and P. palmivora, two closely related causual agents of cacao black pod achieved similar genome size and gene model numbers by different mechanisms.</title>
        <authorList>
            <person name="Ali S."/>
            <person name="Shao J."/>
            <person name="Larry D.J."/>
            <person name="Kronmiller B."/>
            <person name="Shen D."/>
            <person name="Strem M.D."/>
            <person name="Melnick R.L."/>
            <person name="Guiltinan M.J."/>
            <person name="Tyler B.M."/>
            <person name="Meinhardt L.W."/>
            <person name="Bailey B.A."/>
        </authorList>
    </citation>
    <scope>NUCLEOTIDE SEQUENCE [LARGE SCALE GENOMIC DNA]</scope>
    <source>
        <strain evidence="2">zdho120</strain>
    </source>
</reference>
<evidence type="ECO:0000313" key="1">
    <source>
        <dbReference type="EMBL" id="OWY97123.1"/>
    </source>
</evidence>
<dbReference type="Proteomes" id="UP000198211">
    <property type="component" value="Unassembled WGS sequence"/>
</dbReference>
<accession>A0A225UVR2</accession>